<evidence type="ECO:0000313" key="2">
    <source>
        <dbReference type="Proteomes" id="UP000265520"/>
    </source>
</evidence>
<evidence type="ECO:0000313" key="1">
    <source>
        <dbReference type="EMBL" id="MCI12002.1"/>
    </source>
</evidence>
<reference evidence="1 2" key="1">
    <citation type="journal article" date="2018" name="Front. Plant Sci.">
        <title>Red Clover (Trifolium pratense) and Zigzag Clover (T. medium) - A Picture of Genomic Similarities and Differences.</title>
        <authorList>
            <person name="Dluhosova J."/>
            <person name="Istvanek J."/>
            <person name="Nedelnik J."/>
            <person name="Repkova J."/>
        </authorList>
    </citation>
    <scope>NUCLEOTIDE SEQUENCE [LARGE SCALE GENOMIC DNA]</scope>
    <source>
        <strain evidence="2">cv. 10/8</strain>
        <tissue evidence="1">Leaf</tissue>
    </source>
</reference>
<dbReference type="Proteomes" id="UP000265520">
    <property type="component" value="Unassembled WGS sequence"/>
</dbReference>
<dbReference type="AlphaFoldDB" id="A0A392PJP4"/>
<accession>A0A392PJP4</accession>
<organism evidence="1 2">
    <name type="scientific">Trifolium medium</name>
    <dbReference type="NCBI Taxonomy" id="97028"/>
    <lineage>
        <taxon>Eukaryota</taxon>
        <taxon>Viridiplantae</taxon>
        <taxon>Streptophyta</taxon>
        <taxon>Embryophyta</taxon>
        <taxon>Tracheophyta</taxon>
        <taxon>Spermatophyta</taxon>
        <taxon>Magnoliopsida</taxon>
        <taxon>eudicotyledons</taxon>
        <taxon>Gunneridae</taxon>
        <taxon>Pentapetalae</taxon>
        <taxon>rosids</taxon>
        <taxon>fabids</taxon>
        <taxon>Fabales</taxon>
        <taxon>Fabaceae</taxon>
        <taxon>Papilionoideae</taxon>
        <taxon>50 kb inversion clade</taxon>
        <taxon>NPAAA clade</taxon>
        <taxon>Hologalegina</taxon>
        <taxon>IRL clade</taxon>
        <taxon>Trifolieae</taxon>
        <taxon>Trifolium</taxon>
    </lineage>
</organism>
<name>A0A392PJP4_9FABA</name>
<proteinExistence type="predicted"/>
<keyword evidence="2" id="KW-1185">Reference proteome</keyword>
<dbReference type="EMBL" id="LXQA010082351">
    <property type="protein sequence ID" value="MCI12002.1"/>
    <property type="molecule type" value="Genomic_DNA"/>
</dbReference>
<sequence>RDSSSLVRSLLLVRETVLHDSLQLLFFAVIMANNDLAGLSLHDEEEGGFSFDFEEETEEQTDLRGCLVGRFISERPIHVNSMKARMADQWKPLKGVTIKQTIGF</sequence>
<comment type="caution">
    <text evidence="1">The sequence shown here is derived from an EMBL/GenBank/DDBJ whole genome shotgun (WGS) entry which is preliminary data.</text>
</comment>
<feature type="non-terminal residue" evidence="1">
    <location>
        <position position="1"/>
    </location>
</feature>
<protein>
    <submittedName>
        <fullName evidence="1">Uncharacterized protein</fullName>
    </submittedName>
</protein>